<accession>A0A2R4X0C8</accession>
<organism evidence="1 2">
    <name type="scientific">Halococcoides cellulosivorans</name>
    <dbReference type="NCBI Taxonomy" id="1679096"/>
    <lineage>
        <taxon>Archaea</taxon>
        <taxon>Methanobacteriati</taxon>
        <taxon>Methanobacteriota</taxon>
        <taxon>Stenosarchaea group</taxon>
        <taxon>Halobacteria</taxon>
        <taxon>Halobacteriales</taxon>
        <taxon>Haloarculaceae</taxon>
        <taxon>Halococcoides</taxon>
    </lineage>
</organism>
<evidence type="ECO:0000313" key="1">
    <source>
        <dbReference type="EMBL" id="AWB27249.1"/>
    </source>
</evidence>
<reference evidence="1 2" key="1">
    <citation type="submission" date="2018-04" db="EMBL/GenBank/DDBJ databases">
        <title>Halococcoides cellulosivorans gen. nov., sp. nov., an extremely halophilic cellulose-utilizing haloarchaeon from hypersaline lakes.</title>
        <authorList>
            <person name="Sorokin D.Y."/>
            <person name="Toshchakov S.V."/>
            <person name="Samarov N.I."/>
            <person name="Korzhenkov A."/>
            <person name="Kublanov I.V."/>
        </authorList>
    </citation>
    <scope>NUCLEOTIDE SEQUENCE [LARGE SCALE GENOMIC DNA]</scope>
    <source>
        <strain evidence="1 2">HArcel1</strain>
    </source>
</reference>
<dbReference type="AlphaFoldDB" id="A0A2R4X0C8"/>
<name>A0A2R4X0C8_9EURY</name>
<dbReference type="Proteomes" id="UP000244727">
    <property type="component" value="Chromosome"/>
</dbReference>
<dbReference type="KEGG" id="harc:HARCEL1_05800"/>
<gene>
    <name evidence="1" type="ORF">HARCEL1_05800</name>
</gene>
<protein>
    <submittedName>
        <fullName evidence="1">dCTP deaminase</fullName>
    </submittedName>
</protein>
<sequence>MSSPADLSCVTDLRTVVDGLVHEPTQTEGPGVDCTVEEVFEVTTPGRIDFGGGELEAAGVEAHDREFRSPDDEYEWWHLDAGQYLVAFNESLDLPEDRRAVIQPRDALLARGASHPTVHTATLDRLPLSVGGAGLKLKENARISTLIDIE</sequence>
<evidence type="ECO:0000313" key="2">
    <source>
        <dbReference type="Proteomes" id="UP000244727"/>
    </source>
</evidence>
<proteinExistence type="predicted"/>
<dbReference type="EMBL" id="CP028858">
    <property type="protein sequence ID" value="AWB27249.1"/>
    <property type="molecule type" value="Genomic_DNA"/>
</dbReference>
<keyword evidence="2" id="KW-1185">Reference proteome</keyword>